<dbReference type="RefSeq" id="WP_236985544.1">
    <property type="nucleotide sequence ID" value="NZ_AP023086.1"/>
</dbReference>
<dbReference type="InterPro" id="IPR058205">
    <property type="entry name" value="D-LDH-like"/>
</dbReference>
<dbReference type="Pfam" id="PF02826">
    <property type="entry name" value="2-Hacid_dh_C"/>
    <property type="match status" value="1"/>
</dbReference>
<dbReference type="PANTHER" id="PTHR43026">
    <property type="entry name" value="2-HYDROXYACID DEHYDROGENASE HOMOLOG 1-RELATED"/>
    <property type="match status" value="1"/>
</dbReference>
<keyword evidence="3" id="KW-0520">NAD</keyword>
<dbReference type="InterPro" id="IPR036291">
    <property type="entry name" value="NAD(P)-bd_dom_sf"/>
</dbReference>
<evidence type="ECO:0000256" key="2">
    <source>
        <dbReference type="ARBA" id="ARBA00023002"/>
    </source>
</evidence>
<dbReference type="PROSITE" id="PS00065">
    <property type="entry name" value="D_2_HYDROXYACID_DH_1"/>
    <property type="match status" value="1"/>
</dbReference>
<dbReference type="AlphaFoldDB" id="A0AAN1WEC0"/>
<evidence type="ECO:0000256" key="1">
    <source>
        <dbReference type="ARBA" id="ARBA00005854"/>
    </source>
</evidence>
<sequence length="329" mass="36150">MKIAFYSSKPYDHVFFDALNPGHDLLYLKAGLTPETTVLAEGCDAVCCFVNDIVNAEVLQRLAELNIKLVVMRCAGFNNVDVEAAAARGICIARVPEYSPYAVAEHTVGLIMTLNRHIHRAHNRIRENDYSLHGLMGFDLHGKTVGVIGAGKIGLAFIRIMQGFGCRVIIFDPAKAPVNGAENVTLEELWAQSHVVSLHCPLTPQTHHIVNAESLSKMPKGAMLVNTSRGGLIDTQAVIDSLKRGHLGYLGIDVYEEEAELFFEDLSDAIIQDDVFARLTTFPNVIITGHQAFFTREALQKIATVTFNNIAAFEKGDYSVIEAVNKLNN</sequence>
<dbReference type="SUPFAM" id="SSF51735">
    <property type="entry name" value="NAD(P)-binding Rossmann-fold domains"/>
    <property type="match status" value="1"/>
</dbReference>
<feature type="domain" description="D-isomer specific 2-hydroxyacid dehydrogenase catalytic" evidence="5">
    <location>
        <begin position="4"/>
        <end position="320"/>
    </location>
</feature>
<gene>
    <name evidence="7" type="ORF">MARGE09_P0235</name>
</gene>
<dbReference type="InterPro" id="IPR006139">
    <property type="entry name" value="D-isomer_2_OHA_DH_cat_dom"/>
</dbReference>
<protein>
    <submittedName>
        <fullName evidence="7">D-lactate dehydrogenase</fullName>
        <ecNumber evidence="7">1.1.1.28</ecNumber>
    </submittedName>
</protein>
<comment type="similarity">
    <text evidence="1 4">Belongs to the D-isomer specific 2-hydroxyacid dehydrogenase family.</text>
</comment>
<keyword evidence="8" id="KW-1185">Reference proteome</keyword>
<evidence type="ECO:0000259" key="5">
    <source>
        <dbReference type="Pfam" id="PF00389"/>
    </source>
</evidence>
<evidence type="ECO:0000313" key="7">
    <source>
        <dbReference type="EMBL" id="BCD96036.1"/>
    </source>
</evidence>
<accession>A0AAN1WEC0</accession>
<dbReference type="Proteomes" id="UP001320119">
    <property type="component" value="Chromosome"/>
</dbReference>
<dbReference type="CDD" id="cd12183">
    <property type="entry name" value="LDH_like_2"/>
    <property type="match status" value="1"/>
</dbReference>
<proteinExistence type="inferred from homology"/>
<keyword evidence="2 4" id="KW-0560">Oxidoreductase</keyword>
<dbReference type="GO" id="GO:0051287">
    <property type="term" value="F:NAD binding"/>
    <property type="evidence" value="ECO:0007669"/>
    <property type="project" value="InterPro"/>
</dbReference>
<evidence type="ECO:0000259" key="6">
    <source>
        <dbReference type="Pfam" id="PF02826"/>
    </source>
</evidence>
<evidence type="ECO:0000256" key="3">
    <source>
        <dbReference type="ARBA" id="ARBA00023027"/>
    </source>
</evidence>
<name>A0AAN1WEC0_9GAMM</name>
<dbReference type="InterPro" id="IPR029752">
    <property type="entry name" value="D-isomer_DH_CS1"/>
</dbReference>
<dbReference type="EC" id="1.1.1.28" evidence="7"/>
<dbReference type="Gene3D" id="3.40.50.720">
    <property type="entry name" value="NAD(P)-binding Rossmann-like Domain"/>
    <property type="match status" value="2"/>
</dbReference>
<dbReference type="PROSITE" id="PS00670">
    <property type="entry name" value="D_2_HYDROXYACID_DH_2"/>
    <property type="match status" value="1"/>
</dbReference>
<dbReference type="InterPro" id="IPR006140">
    <property type="entry name" value="D-isomer_DH_NAD-bd"/>
</dbReference>
<dbReference type="SUPFAM" id="SSF52283">
    <property type="entry name" value="Formate/glycerate dehydrogenase catalytic domain-like"/>
    <property type="match status" value="1"/>
</dbReference>
<dbReference type="GO" id="GO:0008720">
    <property type="term" value="F:D-lactate dehydrogenase (NAD+) activity"/>
    <property type="evidence" value="ECO:0007669"/>
    <property type="project" value="UniProtKB-EC"/>
</dbReference>
<dbReference type="InterPro" id="IPR029753">
    <property type="entry name" value="D-isomer_DH_CS"/>
</dbReference>
<dbReference type="EMBL" id="AP023086">
    <property type="protein sequence ID" value="BCD96036.1"/>
    <property type="molecule type" value="Genomic_DNA"/>
</dbReference>
<evidence type="ECO:0000313" key="8">
    <source>
        <dbReference type="Proteomes" id="UP001320119"/>
    </source>
</evidence>
<feature type="domain" description="D-isomer specific 2-hydroxyacid dehydrogenase NAD-binding" evidence="6">
    <location>
        <begin position="108"/>
        <end position="292"/>
    </location>
</feature>
<evidence type="ECO:0000256" key="4">
    <source>
        <dbReference type="RuleBase" id="RU003719"/>
    </source>
</evidence>
<dbReference type="Pfam" id="PF00389">
    <property type="entry name" value="2-Hacid_dh"/>
    <property type="match status" value="1"/>
</dbReference>
<dbReference type="KEGG" id="marq:MARGE09_P0235"/>
<dbReference type="PROSITE" id="PS00671">
    <property type="entry name" value="D_2_HYDROXYACID_DH_3"/>
    <property type="match status" value="1"/>
</dbReference>
<reference evidence="7 8" key="1">
    <citation type="journal article" date="2022" name="IScience">
        <title>An ultrasensitive nanofiber-based assay for enzymatic hydrolysis and deep-sea microbial degradation of cellulose.</title>
        <authorList>
            <person name="Tsudome M."/>
            <person name="Tachioka M."/>
            <person name="Miyazaki M."/>
            <person name="Uchimura K."/>
            <person name="Tsuda M."/>
            <person name="Takaki Y."/>
            <person name="Deguchi S."/>
        </authorList>
    </citation>
    <scope>NUCLEOTIDE SEQUENCE [LARGE SCALE GENOMIC DNA]</scope>
    <source>
        <strain evidence="7 8">GE09</strain>
    </source>
</reference>
<dbReference type="PANTHER" id="PTHR43026:SF1">
    <property type="entry name" value="2-HYDROXYACID DEHYDROGENASE HOMOLOG 1-RELATED"/>
    <property type="match status" value="1"/>
</dbReference>
<organism evidence="7 8">
    <name type="scientific">Marinagarivorans cellulosilyticus</name>
    <dbReference type="NCBI Taxonomy" id="2721545"/>
    <lineage>
        <taxon>Bacteria</taxon>
        <taxon>Pseudomonadati</taxon>
        <taxon>Pseudomonadota</taxon>
        <taxon>Gammaproteobacteria</taxon>
        <taxon>Cellvibrionales</taxon>
        <taxon>Cellvibrionaceae</taxon>
        <taxon>Marinagarivorans</taxon>
    </lineage>
</organism>